<name>A0A933SG48_UNCEI</name>
<dbReference type="Proteomes" id="UP000696931">
    <property type="component" value="Unassembled WGS sequence"/>
</dbReference>
<dbReference type="SUPFAM" id="SSF53756">
    <property type="entry name" value="UDP-Glycosyltransferase/glycogen phosphorylase"/>
    <property type="match status" value="1"/>
</dbReference>
<dbReference type="Pfam" id="PF13439">
    <property type="entry name" value="Glyco_transf_4"/>
    <property type="match status" value="1"/>
</dbReference>
<dbReference type="Gene3D" id="3.40.50.2000">
    <property type="entry name" value="Glycogen Phosphorylase B"/>
    <property type="match status" value="2"/>
</dbReference>
<dbReference type="PANTHER" id="PTHR12526:SF636">
    <property type="entry name" value="BLL3647 PROTEIN"/>
    <property type="match status" value="1"/>
</dbReference>
<dbReference type="Pfam" id="PF13692">
    <property type="entry name" value="Glyco_trans_1_4"/>
    <property type="match status" value="1"/>
</dbReference>
<organism evidence="2 3">
    <name type="scientific">Eiseniibacteriota bacterium</name>
    <dbReference type="NCBI Taxonomy" id="2212470"/>
    <lineage>
        <taxon>Bacteria</taxon>
        <taxon>Candidatus Eiseniibacteriota</taxon>
    </lineage>
</organism>
<dbReference type="PANTHER" id="PTHR12526">
    <property type="entry name" value="GLYCOSYLTRANSFERASE"/>
    <property type="match status" value="1"/>
</dbReference>
<sequence length="375" mass="40896">MTRALRVCFHAPLLWPLWSDGRVAFTGGAEVQQARLARGLAARGVEMTVVSCDYGQPSPVTAHGVRVLKSYRLGDGLPVLRFFHPRLSRTMAALLAADADVYYVRGASLEAGTAYEAARLKGRAFVFGAAHDHDALASLPLLGNPRDRAWYRRALRGARAVVAQTDAQRDSFRREFAVESTVVRNLVEVPEHSADAAANAAVVWLATYKASKRPDWFLDLARALPERRFVMCGIVPIPPETTTWWERAESAARELPNLEVRGYLDQERVGELYRSAGLFVHTSPAEGFPNTVLEAWAHGVPTVSCVDPDGVVAREGLGEVVADPAALAAAVERWMSAPARRAEAGGRARAYALRAHAPEAVLAQLEDVFRRAAGR</sequence>
<protein>
    <submittedName>
        <fullName evidence="2">Glycosyltransferase family 4 protein</fullName>
    </submittedName>
</protein>
<evidence type="ECO:0000313" key="2">
    <source>
        <dbReference type="EMBL" id="MBI5171093.1"/>
    </source>
</evidence>
<dbReference type="EMBL" id="JACRIW010000118">
    <property type="protein sequence ID" value="MBI5171093.1"/>
    <property type="molecule type" value="Genomic_DNA"/>
</dbReference>
<feature type="domain" description="Glycosyltransferase subfamily 4-like N-terminal" evidence="1">
    <location>
        <begin position="27"/>
        <end position="187"/>
    </location>
</feature>
<gene>
    <name evidence="2" type="ORF">HZA61_16525</name>
</gene>
<dbReference type="AlphaFoldDB" id="A0A933SG48"/>
<evidence type="ECO:0000313" key="3">
    <source>
        <dbReference type="Proteomes" id="UP000696931"/>
    </source>
</evidence>
<reference evidence="2" key="1">
    <citation type="submission" date="2020-07" db="EMBL/GenBank/DDBJ databases">
        <title>Huge and variable diversity of episymbiotic CPR bacteria and DPANN archaea in groundwater ecosystems.</title>
        <authorList>
            <person name="He C.Y."/>
            <person name="Keren R."/>
            <person name="Whittaker M."/>
            <person name="Farag I.F."/>
            <person name="Doudna J."/>
            <person name="Cate J.H.D."/>
            <person name="Banfield J.F."/>
        </authorList>
    </citation>
    <scope>NUCLEOTIDE SEQUENCE</scope>
    <source>
        <strain evidence="2">NC_groundwater_1813_Pr3_B-0.1um_71_17</strain>
    </source>
</reference>
<proteinExistence type="predicted"/>
<accession>A0A933SG48</accession>
<comment type="caution">
    <text evidence="2">The sequence shown here is derived from an EMBL/GenBank/DDBJ whole genome shotgun (WGS) entry which is preliminary data.</text>
</comment>
<dbReference type="GO" id="GO:0016757">
    <property type="term" value="F:glycosyltransferase activity"/>
    <property type="evidence" value="ECO:0007669"/>
    <property type="project" value="TreeGrafter"/>
</dbReference>
<dbReference type="InterPro" id="IPR028098">
    <property type="entry name" value="Glyco_trans_4-like_N"/>
</dbReference>
<evidence type="ECO:0000259" key="1">
    <source>
        <dbReference type="Pfam" id="PF13439"/>
    </source>
</evidence>
<dbReference type="CDD" id="cd03801">
    <property type="entry name" value="GT4_PimA-like"/>
    <property type="match status" value="1"/>
</dbReference>